<dbReference type="KEGG" id="siv:SSIL_2541"/>
<reference evidence="2 3" key="2">
    <citation type="journal article" date="2012" name="J. Biosci. Bioeng.">
        <title>Complete genome sequence and characterization of the N-acylhomoserine lactone-degrading gene of the potato leaf-associated Solibacillus silvestris.</title>
        <authorList>
            <person name="Morohoshi T."/>
            <person name="Tominaga Y."/>
            <person name="Someya N."/>
            <person name="Ikeda T."/>
        </authorList>
    </citation>
    <scope>NUCLEOTIDE SEQUENCE [LARGE SCALE GENOMIC DNA]</scope>
    <source>
        <strain evidence="2 3">StLB046</strain>
    </source>
</reference>
<feature type="transmembrane region" description="Helical" evidence="1">
    <location>
        <begin position="33"/>
        <end position="49"/>
    </location>
</feature>
<feature type="transmembrane region" description="Helical" evidence="1">
    <location>
        <begin position="113"/>
        <end position="133"/>
    </location>
</feature>
<feature type="transmembrane region" description="Helical" evidence="1">
    <location>
        <begin position="58"/>
        <end position="75"/>
    </location>
</feature>
<proteinExistence type="predicted"/>
<dbReference type="eggNOG" id="ENOG502ZAB6">
    <property type="taxonomic scope" value="Bacteria"/>
</dbReference>
<evidence type="ECO:0008006" key="4">
    <source>
        <dbReference type="Google" id="ProtNLM"/>
    </source>
</evidence>
<feature type="transmembrane region" description="Helical" evidence="1">
    <location>
        <begin position="271"/>
        <end position="289"/>
    </location>
</feature>
<dbReference type="EMBL" id="AP012157">
    <property type="protein sequence ID" value="BAK16964.1"/>
    <property type="molecule type" value="Genomic_DNA"/>
</dbReference>
<feature type="transmembrane region" description="Helical" evidence="1">
    <location>
        <begin position="81"/>
        <end position="101"/>
    </location>
</feature>
<evidence type="ECO:0000313" key="3">
    <source>
        <dbReference type="Proteomes" id="UP000006691"/>
    </source>
</evidence>
<keyword evidence="3" id="KW-1185">Reference proteome</keyword>
<feature type="transmembrane region" description="Helical" evidence="1">
    <location>
        <begin position="9"/>
        <end position="27"/>
    </location>
</feature>
<evidence type="ECO:0000256" key="1">
    <source>
        <dbReference type="SAM" id="Phobius"/>
    </source>
</evidence>
<keyword evidence="1" id="KW-0472">Membrane</keyword>
<dbReference type="HOGENOM" id="CLU_036184_0_0_9"/>
<dbReference type="AlphaFoldDB" id="F2F4Z9"/>
<feature type="transmembrane region" description="Helical" evidence="1">
    <location>
        <begin position="145"/>
        <end position="169"/>
    </location>
</feature>
<keyword evidence="1" id="KW-1133">Transmembrane helix</keyword>
<keyword evidence="1" id="KW-0812">Transmembrane</keyword>
<dbReference type="RefSeq" id="WP_008408923.1">
    <property type="nucleotide sequence ID" value="NC_018065.1"/>
</dbReference>
<accession>F2F4Z9</accession>
<organism evidence="2 3">
    <name type="scientific">Solibacillus silvestris (strain StLB046)</name>
    <name type="common">Bacillus silvestris</name>
    <dbReference type="NCBI Taxonomy" id="1002809"/>
    <lineage>
        <taxon>Bacteria</taxon>
        <taxon>Bacillati</taxon>
        <taxon>Bacillota</taxon>
        <taxon>Bacilli</taxon>
        <taxon>Bacillales</taxon>
        <taxon>Caryophanaceae</taxon>
        <taxon>Solibacillus</taxon>
    </lineage>
</organism>
<protein>
    <recommendedName>
        <fullName evidence="4">YndJ-like protein</fullName>
    </recommendedName>
</protein>
<sequence length="523" mass="59708">MLVSLRRVLSRPLTIIGLTCMAALLLFNEPTSMYYYLTLAQLIFVPVILEQLVLLKNWQKLIIVIGQLAVTMLYFTQQDFLILLCVLAYLLSTLVIASHGVNRFLRRGFTNTAEIMIDIGLIYIVMGGLWFLAFHLQLNTGFSPIITWLTAIHFHYSAFLLCITIGLIGRLHMTRYYKFCCAVIAAGPMLVAVGITFSRIVEIVSVSLYVLAIFSINFYVMKWRLPRVQSLFIRLAFITLCFTIIWSFLYAYSNLTGMIIVDIPDMLDFHGLLNCLGFGIAVVIAWSLYTPPSKHIDYSFPVSKIRGNFSPTNKPAHGLVDEMSSYINKEDIHVLIADFYERTTQFELKASVQWAPWFKPFAFVYQFISRKMGQLNLPFSSKMIMMDGEIWQVEPQNDGRDKPRVWQRSINGEPVFNAIYSQHNDATNTYMNIALPLPFSSMHGILQLSAKDQALYLTSDGQGDAGTYLSIGSYVFKLPLHEYFVIKEQKGILTATHDMKLFGMKFLHIDYTIEKTLKEAESN</sequence>
<dbReference type="STRING" id="1002809.SSIL_2541"/>
<feature type="transmembrane region" description="Helical" evidence="1">
    <location>
        <begin position="232"/>
        <end position="251"/>
    </location>
</feature>
<gene>
    <name evidence="2" type="ordered locus">SSIL_2541</name>
</gene>
<feature type="transmembrane region" description="Helical" evidence="1">
    <location>
        <begin position="203"/>
        <end position="220"/>
    </location>
</feature>
<reference evidence="3" key="1">
    <citation type="submission" date="2011-04" db="EMBL/GenBank/DDBJ databases">
        <title>Genome sequence of Solibacillus silvestris StLB046.</title>
        <authorList>
            <person name="Morohoshi T."/>
            <person name="Someya N."/>
            <person name="Ikeda T."/>
        </authorList>
    </citation>
    <scope>NUCLEOTIDE SEQUENCE [LARGE SCALE GENOMIC DNA]</scope>
    <source>
        <strain evidence="3">StLB046</strain>
    </source>
</reference>
<dbReference type="Pfam" id="PF14158">
    <property type="entry name" value="YndJ"/>
    <property type="match status" value="1"/>
</dbReference>
<dbReference type="Proteomes" id="UP000006691">
    <property type="component" value="Chromosome"/>
</dbReference>
<dbReference type="InterPro" id="IPR025450">
    <property type="entry name" value="YndJ-like"/>
</dbReference>
<feature type="transmembrane region" description="Helical" evidence="1">
    <location>
        <begin position="176"/>
        <end position="197"/>
    </location>
</feature>
<evidence type="ECO:0000313" key="2">
    <source>
        <dbReference type="EMBL" id="BAK16964.1"/>
    </source>
</evidence>
<dbReference type="PATRIC" id="fig|1002809.3.peg.2556"/>
<name>F2F4Z9_SOLSS</name>